<dbReference type="PANTHER" id="PTHR10655">
    <property type="entry name" value="LYSOPHOSPHOLIPASE-RELATED"/>
    <property type="match status" value="1"/>
</dbReference>
<sequence length="231" mass="24874">MSVSAVRVSAKTTAKSAIIFVHGLGDSGEGWSWFPQLLKGMGIISPAVLDATNFVFPNAPTIPISVNGGYQMPGWFDIFEFGNIKARQDIPGFLRSCEVLKALIEEQVNVHNVPREKIIIGGFSQGAAIALATASLLESKVGGVVALSGFCPIIDEIKKLHNKNGTNFSIPVFQGHGTADPIIAHQYGQLTAEFYQSLGFTNYRFKSYPGMAHSAGDDELVDVAKFLKDVL</sequence>
<dbReference type="Gene3D" id="3.40.50.1820">
    <property type="entry name" value="alpha/beta hydrolase"/>
    <property type="match status" value="1"/>
</dbReference>
<evidence type="ECO:0000256" key="1">
    <source>
        <dbReference type="ARBA" id="ARBA00006499"/>
    </source>
</evidence>
<dbReference type="InterPro" id="IPR003140">
    <property type="entry name" value="PLipase/COase/thioEstase"/>
</dbReference>
<dbReference type="STRING" id="590646.G3B9L9"/>
<dbReference type="GO" id="GO:0052689">
    <property type="term" value="F:carboxylic ester hydrolase activity"/>
    <property type="evidence" value="ECO:0007669"/>
    <property type="project" value="UniProtKB-KW"/>
</dbReference>
<dbReference type="GO" id="GO:0008474">
    <property type="term" value="F:palmitoyl-(protein) hydrolase activity"/>
    <property type="evidence" value="ECO:0007669"/>
    <property type="project" value="UniProtKB-EC"/>
</dbReference>
<keyword evidence="12" id="KW-1185">Reference proteome</keyword>
<name>G3B9L9_CANTC</name>
<evidence type="ECO:0000259" key="10">
    <source>
        <dbReference type="Pfam" id="PF02230"/>
    </source>
</evidence>
<dbReference type="InterPro" id="IPR050565">
    <property type="entry name" value="LYPA1-2/EST-like"/>
</dbReference>
<dbReference type="EC" id="3.1.2.22" evidence="2"/>
<evidence type="ECO:0000256" key="7">
    <source>
        <dbReference type="ARBA" id="ARBA00029392"/>
    </source>
</evidence>
<dbReference type="EMBL" id="GL996527">
    <property type="protein sequence ID" value="EGV62700.1"/>
    <property type="molecule type" value="Genomic_DNA"/>
</dbReference>
<proteinExistence type="inferred from homology"/>
<protein>
    <recommendedName>
        <fullName evidence="3">Acyl-protein thioesterase 1</fullName>
        <ecNumber evidence="2">3.1.2.22</ecNumber>
    </recommendedName>
    <alternativeName>
        <fullName evidence="8">Palmitoyl-protein hydrolase</fullName>
    </alternativeName>
</protein>
<keyword evidence="6" id="KW-0443">Lipid metabolism</keyword>
<dbReference type="KEGG" id="cten:18247840"/>
<dbReference type="PANTHER" id="PTHR10655:SF17">
    <property type="entry name" value="LYSOPHOSPHOLIPASE-LIKE PROTEIN 1"/>
    <property type="match status" value="1"/>
</dbReference>
<dbReference type="InterPro" id="IPR029058">
    <property type="entry name" value="AB_hydrolase_fold"/>
</dbReference>
<accession>G3B9L9</accession>
<comment type="function">
    <text evidence="7">Hydrolyzes fatty acids from S-acylated cysteine residues in proteins with a strong preference for palmitoylated G-alpha proteins over other acyl substrates. Mediates the deacylation of G-alpha proteins such as GPA1 in vivo, but has weak or no activity toward palmitoylated Ras proteins. Has weak lysophospholipase activity in vitro; however such activity may not exist in vivo.</text>
</comment>
<evidence type="ECO:0000256" key="6">
    <source>
        <dbReference type="ARBA" id="ARBA00022832"/>
    </source>
</evidence>
<comment type="catalytic activity">
    <reaction evidence="9">
        <text>S-hexadecanoyl-L-cysteinyl-[protein] + H2O = L-cysteinyl-[protein] + hexadecanoate + H(+)</text>
        <dbReference type="Rhea" id="RHEA:19233"/>
        <dbReference type="Rhea" id="RHEA-COMP:10131"/>
        <dbReference type="Rhea" id="RHEA-COMP:11032"/>
        <dbReference type="ChEBI" id="CHEBI:7896"/>
        <dbReference type="ChEBI" id="CHEBI:15377"/>
        <dbReference type="ChEBI" id="CHEBI:15378"/>
        <dbReference type="ChEBI" id="CHEBI:29950"/>
        <dbReference type="ChEBI" id="CHEBI:74151"/>
        <dbReference type="EC" id="3.1.2.22"/>
    </reaction>
</comment>
<dbReference type="GO" id="GO:0006631">
    <property type="term" value="P:fatty acid metabolic process"/>
    <property type="evidence" value="ECO:0007669"/>
    <property type="project" value="UniProtKB-KW"/>
</dbReference>
<dbReference type="OrthoDB" id="2418081at2759"/>
<gene>
    <name evidence="11" type="ORF">CANTEDRAFT_115377</name>
</gene>
<evidence type="ECO:0000256" key="4">
    <source>
        <dbReference type="ARBA" id="ARBA00022487"/>
    </source>
</evidence>
<dbReference type="eggNOG" id="KOG2112">
    <property type="taxonomic scope" value="Eukaryota"/>
</dbReference>
<reference evidence="11 12" key="1">
    <citation type="journal article" date="2011" name="Proc. Natl. Acad. Sci. U.S.A.">
        <title>Comparative genomics of xylose-fermenting fungi for enhanced biofuel production.</title>
        <authorList>
            <person name="Wohlbach D.J."/>
            <person name="Kuo A."/>
            <person name="Sato T.K."/>
            <person name="Potts K.M."/>
            <person name="Salamov A.A."/>
            <person name="LaButti K.M."/>
            <person name="Sun H."/>
            <person name="Clum A."/>
            <person name="Pangilinan J.L."/>
            <person name="Lindquist E.A."/>
            <person name="Lucas S."/>
            <person name="Lapidus A."/>
            <person name="Jin M."/>
            <person name="Gunawan C."/>
            <person name="Balan V."/>
            <person name="Dale B.E."/>
            <person name="Jeffries T.W."/>
            <person name="Zinkel R."/>
            <person name="Barry K.W."/>
            <person name="Grigoriev I.V."/>
            <person name="Gasch A.P."/>
        </authorList>
    </citation>
    <scope>NUCLEOTIDE SEQUENCE [LARGE SCALE GENOMIC DNA]</scope>
    <source>
        <strain evidence="11">ATCC 10573</strain>
        <strain evidence="12">ATCC 10573 / BCRC 21748 / CBS 615 / JCM 9827 / NBRC 10315 / NRRL Y-1498 / VKM Y-70</strain>
    </source>
</reference>
<keyword evidence="5" id="KW-0378">Hydrolase</keyword>
<dbReference type="Pfam" id="PF02230">
    <property type="entry name" value="Abhydrolase_2"/>
    <property type="match status" value="1"/>
</dbReference>
<evidence type="ECO:0000256" key="9">
    <source>
        <dbReference type="ARBA" id="ARBA00047337"/>
    </source>
</evidence>
<evidence type="ECO:0000313" key="11">
    <source>
        <dbReference type="EMBL" id="EGV62701.1"/>
    </source>
</evidence>
<dbReference type="RefSeq" id="XP_006688871.1">
    <property type="nucleotide sequence ID" value="XM_006688808.1"/>
</dbReference>
<evidence type="ECO:0000256" key="8">
    <source>
        <dbReference type="ARBA" id="ARBA00031195"/>
    </source>
</evidence>
<feature type="domain" description="Phospholipase/carboxylesterase/thioesterase" evidence="10">
    <location>
        <begin position="8"/>
        <end position="229"/>
    </location>
</feature>
<dbReference type="EMBL" id="GL996527">
    <property type="protein sequence ID" value="EGV62701.1"/>
    <property type="molecule type" value="Genomic_DNA"/>
</dbReference>
<keyword evidence="6" id="KW-0276">Fatty acid metabolism</keyword>
<comment type="similarity">
    <text evidence="1">Belongs to the AB hydrolase superfamily. AB hydrolase 2 family.</text>
</comment>
<dbReference type="Proteomes" id="UP000000707">
    <property type="component" value="Unassembled WGS sequence"/>
</dbReference>
<evidence type="ECO:0000256" key="2">
    <source>
        <dbReference type="ARBA" id="ARBA00012423"/>
    </source>
</evidence>
<evidence type="ECO:0000313" key="12">
    <source>
        <dbReference type="Proteomes" id="UP000000707"/>
    </source>
</evidence>
<dbReference type="GO" id="GO:0005737">
    <property type="term" value="C:cytoplasm"/>
    <property type="evidence" value="ECO:0007669"/>
    <property type="project" value="TreeGrafter"/>
</dbReference>
<evidence type="ECO:0000256" key="5">
    <source>
        <dbReference type="ARBA" id="ARBA00022801"/>
    </source>
</evidence>
<dbReference type="HOGENOM" id="CLU_049413_3_3_1"/>
<dbReference type="AlphaFoldDB" id="G3B9L9"/>
<dbReference type="SUPFAM" id="SSF53474">
    <property type="entry name" value="alpha/beta-Hydrolases"/>
    <property type="match status" value="1"/>
</dbReference>
<evidence type="ECO:0000256" key="3">
    <source>
        <dbReference type="ARBA" id="ARBA00014923"/>
    </source>
</evidence>
<organism evidence="12">
    <name type="scientific">Candida tenuis (strain ATCC 10573 / BCRC 21748 / CBS 615 / JCM 9827 / NBRC 10315 / NRRL Y-1498 / VKM Y-70)</name>
    <name type="common">Yeast</name>
    <name type="synonym">Yamadazyma tenuis</name>
    <dbReference type="NCBI Taxonomy" id="590646"/>
    <lineage>
        <taxon>Eukaryota</taxon>
        <taxon>Fungi</taxon>
        <taxon>Dikarya</taxon>
        <taxon>Ascomycota</taxon>
        <taxon>Saccharomycotina</taxon>
        <taxon>Pichiomycetes</taxon>
        <taxon>Debaryomycetaceae</taxon>
        <taxon>Yamadazyma</taxon>
    </lineage>
</organism>
<dbReference type="GeneID" id="18247840"/>
<keyword evidence="4" id="KW-0719">Serine esterase</keyword>